<evidence type="ECO:0000313" key="3">
    <source>
        <dbReference type="Proteomes" id="UP000622653"/>
    </source>
</evidence>
<keyword evidence="2" id="KW-0413">Isomerase</keyword>
<dbReference type="PANTHER" id="PTHR12110:SF21">
    <property type="entry name" value="XYLOSE ISOMERASE-LIKE TIM BARREL DOMAIN-CONTAINING PROTEIN"/>
    <property type="match status" value="1"/>
</dbReference>
<dbReference type="Proteomes" id="UP000622653">
    <property type="component" value="Unassembled WGS sequence"/>
</dbReference>
<evidence type="ECO:0000259" key="1">
    <source>
        <dbReference type="Pfam" id="PF01261"/>
    </source>
</evidence>
<dbReference type="SMART" id="SM00518">
    <property type="entry name" value="AP2Ec"/>
    <property type="match status" value="1"/>
</dbReference>
<evidence type="ECO:0000313" key="2">
    <source>
        <dbReference type="EMBL" id="MBF4500488.1"/>
    </source>
</evidence>
<dbReference type="GO" id="GO:0006281">
    <property type="term" value="P:DNA repair"/>
    <property type="evidence" value="ECO:0007669"/>
    <property type="project" value="InterPro"/>
</dbReference>
<dbReference type="SUPFAM" id="SSF51658">
    <property type="entry name" value="Xylose isomerase-like"/>
    <property type="match status" value="1"/>
</dbReference>
<proteinExistence type="predicted"/>
<organism evidence="2 3">
    <name type="scientific">Savagea serpentis</name>
    <dbReference type="NCBI Taxonomy" id="2785297"/>
    <lineage>
        <taxon>Bacteria</taxon>
        <taxon>Bacillati</taxon>
        <taxon>Bacillota</taxon>
        <taxon>Bacilli</taxon>
        <taxon>Bacillales</taxon>
        <taxon>Caryophanaceae</taxon>
        <taxon>Savagea</taxon>
    </lineage>
</organism>
<name>A0A8J7KH18_9BACL</name>
<accession>A0A8J7KH18</accession>
<sequence>MTIAYSQLITLSQPIEASIQALIEAGAESIELMIDGPEWENIKEEWESLIQQLRAFDVAYSVHPPAWDINMTSENRETRKTAIREYERSIRFAHAIGAEHVVIHPGFTFSPVFSKEVAKERAKEGIEQLCEVARPLGITLGIENVGYHGSSLFTQAEYVQFVKTLDPCASYLIDTGHAHLNDWDIPALLSETSDRLVALHVHDNDQTGDDHWRIGHGTIPWEAIWDELVQLNNDSTVILEYAPGTPLHALKEDEQRWRSALNERQ</sequence>
<dbReference type="RefSeq" id="WP_194561925.1">
    <property type="nucleotide sequence ID" value="NZ_JADKPV010000001.1"/>
</dbReference>
<dbReference type="GO" id="GO:0003677">
    <property type="term" value="F:DNA binding"/>
    <property type="evidence" value="ECO:0007669"/>
    <property type="project" value="InterPro"/>
</dbReference>
<dbReference type="InterPro" id="IPR001719">
    <property type="entry name" value="AP_endonuc_2"/>
</dbReference>
<feature type="domain" description="Xylose isomerase-like TIM barrel" evidence="1">
    <location>
        <begin position="20"/>
        <end position="257"/>
    </location>
</feature>
<dbReference type="PANTHER" id="PTHR12110">
    <property type="entry name" value="HYDROXYPYRUVATE ISOMERASE"/>
    <property type="match status" value="1"/>
</dbReference>
<dbReference type="EMBL" id="JADKPV010000001">
    <property type="protein sequence ID" value="MBF4500488.1"/>
    <property type="molecule type" value="Genomic_DNA"/>
</dbReference>
<dbReference type="InterPro" id="IPR050312">
    <property type="entry name" value="IolE/XylAMocC-like"/>
</dbReference>
<dbReference type="GO" id="GO:0008270">
    <property type="term" value="F:zinc ion binding"/>
    <property type="evidence" value="ECO:0007669"/>
    <property type="project" value="InterPro"/>
</dbReference>
<comment type="caution">
    <text evidence="2">The sequence shown here is derived from an EMBL/GenBank/DDBJ whole genome shotgun (WGS) entry which is preliminary data.</text>
</comment>
<dbReference type="Pfam" id="PF01261">
    <property type="entry name" value="AP_endonuc_2"/>
    <property type="match status" value="1"/>
</dbReference>
<keyword evidence="3" id="KW-1185">Reference proteome</keyword>
<gene>
    <name evidence="2" type="ORF">IRY55_03845</name>
</gene>
<reference evidence="2" key="1">
    <citation type="submission" date="2020-11" db="EMBL/GenBank/DDBJ databases">
        <title>Multidrug resistant novel bacterium Savagea serpentis sp. nov., isolated from the scats of a vine snake (Ahaetulla nasuta).</title>
        <authorList>
            <person name="Venkata Ramana V."/>
            <person name="Vikas Patil S."/>
            <person name="Yogita Lugani V."/>
        </authorList>
    </citation>
    <scope>NUCLEOTIDE SEQUENCE</scope>
    <source>
        <strain evidence="2">SN6</strain>
    </source>
</reference>
<dbReference type="InterPro" id="IPR013022">
    <property type="entry name" value="Xyl_isomerase-like_TIM-brl"/>
</dbReference>
<dbReference type="GO" id="GO:0016853">
    <property type="term" value="F:isomerase activity"/>
    <property type="evidence" value="ECO:0007669"/>
    <property type="project" value="UniProtKB-KW"/>
</dbReference>
<dbReference type="Gene3D" id="3.20.20.150">
    <property type="entry name" value="Divalent-metal-dependent TIM barrel enzymes"/>
    <property type="match status" value="1"/>
</dbReference>
<dbReference type="AlphaFoldDB" id="A0A8J7KH18"/>
<protein>
    <submittedName>
        <fullName evidence="2">Sugar phosphate isomerase/epimerase</fullName>
    </submittedName>
</protein>
<dbReference type="InterPro" id="IPR036237">
    <property type="entry name" value="Xyl_isomerase-like_sf"/>
</dbReference>